<proteinExistence type="predicted"/>
<comment type="caution">
    <text evidence="2">The sequence shown here is derived from an EMBL/GenBank/DDBJ whole genome shotgun (WGS) entry which is preliminary data.</text>
</comment>
<reference evidence="2" key="1">
    <citation type="submission" date="2022-08" db="EMBL/GenBank/DDBJ databases">
        <authorList>
            <person name="Giroux E."/>
            <person name="Giroux E."/>
        </authorList>
    </citation>
    <scope>NUCLEOTIDE SEQUENCE</scope>
    <source>
        <strain evidence="2">H1091258</strain>
    </source>
</reference>
<evidence type="ECO:0000313" key="3">
    <source>
        <dbReference type="Proteomes" id="UP001152533"/>
    </source>
</evidence>
<evidence type="ECO:0000256" key="1">
    <source>
        <dbReference type="SAM" id="MobiDB-lite"/>
    </source>
</evidence>
<protein>
    <submittedName>
        <fullName evidence="2">Uncharacterized protein</fullName>
    </submittedName>
</protein>
<organism evidence="2 3">
    <name type="scientific">Colletotrichum noveboracense</name>
    <dbReference type="NCBI Taxonomy" id="2664923"/>
    <lineage>
        <taxon>Eukaryota</taxon>
        <taxon>Fungi</taxon>
        <taxon>Dikarya</taxon>
        <taxon>Ascomycota</taxon>
        <taxon>Pezizomycotina</taxon>
        <taxon>Sordariomycetes</taxon>
        <taxon>Hypocreomycetidae</taxon>
        <taxon>Glomerellales</taxon>
        <taxon>Glomerellaceae</taxon>
        <taxon>Colletotrichum</taxon>
        <taxon>Colletotrichum gloeosporioides species complex</taxon>
    </lineage>
</organism>
<feature type="region of interest" description="Disordered" evidence="1">
    <location>
        <begin position="44"/>
        <end position="63"/>
    </location>
</feature>
<name>A0A9W4RSD1_9PEZI</name>
<gene>
    <name evidence="2" type="ORF">CGXH109_LOCUS57907</name>
</gene>
<dbReference type="AlphaFoldDB" id="A0A9W4RSD1"/>
<evidence type="ECO:0000313" key="2">
    <source>
        <dbReference type="EMBL" id="CAI0646720.1"/>
    </source>
</evidence>
<sequence length="114" mass="12785">MAEEIDSGVILWVNSWFTPHQVSVAWCLVTDSPLHVPCEVQARRRRAPSPGANGRCPRDFGGIDPEFKRDSTLRAPPYPLKALGADANWLQGWFWNTKTSQCGQCKSRWPSSDS</sequence>
<keyword evidence="3" id="KW-1185">Reference proteome</keyword>
<accession>A0A9W4RSD1</accession>
<dbReference type="EMBL" id="CAMGZC010000357">
    <property type="protein sequence ID" value="CAI0646720.1"/>
    <property type="molecule type" value="Genomic_DNA"/>
</dbReference>
<dbReference type="Proteomes" id="UP001152533">
    <property type="component" value="Unassembled WGS sequence"/>
</dbReference>